<evidence type="ECO:0000313" key="9">
    <source>
        <dbReference type="EMBL" id="UQS86632.1"/>
    </source>
</evidence>
<comment type="similarity">
    <text evidence="7">Belongs to the SMC family.</text>
</comment>
<keyword evidence="6 7" id="KW-0238">DNA-binding</keyword>
<evidence type="ECO:0000256" key="3">
    <source>
        <dbReference type="ARBA" id="ARBA00022741"/>
    </source>
</evidence>
<keyword evidence="3 7" id="KW-0547">Nucleotide-binding</keyword>
<dbReference type="CDD" id="cd03278">
    <property type="entry name" value="ABC_SMC_barmotin"/>
    <property type="match status" value="2"/>
</dbReference>
<evidence type="ECO:0000259" key="8">
    <source>
        <dbReference type="SMART" id="SM00968"/>
    </source>
</evidence>
<dbReference type="PIRSF" id="PIRSF005719">
    <property type="entry name" value="SMC"/>
    <property type="match status" value="1"/>
</dbReference>
<dbReference type="Proteomes" id="UP000831181">
    <property type="component" value="Chromosome"/>
</dbReference>
<dbReference type="KEGG" id="lbe:MOO44_07020"/>
<evidence type="ECO:0000256" key="2">
    <source>
        <dbReference type="ARBA" id="ARBA00022490"/>
    </source>
</evidence>
<comment type="domain">
    <text evidence="7">Contains large globular domains required for ATP hydrolysis at each terminus and a third globular domain forming a flexible hinge near the middle of the molecule. These domains are separated by coiled-coil structures.</text>
</comment>
<dbReference type="NCBIfam" id="TIGR02168">
    <property type="entry name" value="SMC_prok_B"/>
    <property type="match status" value="1"/>
</dbReference>
<dbReference type="GO" id="GO:0005694">
    <property type="term" value="C:chromosome"/>
    <property type="evidence" value="ECO:0007669"/>
    <property type="project" value="InterPro"/>
</dbReference>
<dbReference type="Gene3D" id="1.20.1060.20">
    <property type="match status" value="1"/>
</dbReference>
<organism evidence="9 10">
    <name type="scientific">Nicoliella spurrieriana</name>
    <dbReference type="NCBI Taxonomy" id="2925830"/>
    <lineage>
        <taxon>Bacteria</taxon>
        <taxon>Bacillati</taxon>
        <taxon>Bacillota</taxon>
        <taxon>Bacilli</taxon>
        <taxon>Lactobacillales</taxon>
        <taxon>Lactobacillaceae</taxon>
        <taxon>Nicoliella</taxon>
    </lineage>
</organism>
<dbReference type="GO" id="GO:0007059">
    <property type="term" value="P:chromosome segregation"/>
    <property type="evidence" value="ECO:0007669"/>
    <property type="project" value="UniProtKB-UniRule"/>
</dbReference>
<dbReference type="InterPro" id="IPR003395">
    <property type="entry name" value="RecF/RecN/SMC_N"/>
</dbReference>
<evidence type="ECO:0000256" key="6">
    <source>
        <dbReference type="ARBA" id="ARBA00023125"/>
    </source>
</evidence>
<dbReference type="GO" id="GO:0003677">
    <property type="term" value="F:DNA binding"/>
    <property type="evidence" value="ECO:0007669"/>
    <property type="project" value="UniProtKB-UniRule"/>
</dbReference>
<dbReference type="PANTHER" id="PTHR43977">
    <property type="entry name" value="STRUCTURAL MAINTENANCE OF CHROMOSOMES PROTEIN 3"/>
    <property type="match status" value="1"/>
</dbReference>
<dbReference type="Gene3D" id="1.20.5.340">
    <property type="match status" value="1"/>
</dbReference>
<dbReference type="InterPro" id="IPR024704">
    <property type="entry name" value="SMC"/>
</dbReference>
<dbReference type="EMBL" id="CP093361">
    <property type="protein sequence ID" value="UQS86632.1"/>
    <property type="molecule type" value="Genomic_DNA"/>
</dbReference>
<comment type="function">
    <text evidence="7">Required for chromosome condensation and partitioning.</text>
</comment>
<dbReference type="SUPFAM" id="SSF57997">
    <property type="entry name" value="Tropomyosin"/>
    <property type="match status" value="1"/>
</dbReference>
<feature type="coiled-coil region" evidence="7">
    <location>
        <begin position="234"/>
        <end position="282"/>
    </location>
</feature>
<dbReference type="Gene3D" id="3.40.50.300">
    <property type="entry name" value="P-loop containing nucleotide triphosphate hydrolases"/>
    <property type="match status" value="2"/>
</dbReference>
<protein>
    <recommendedName>
        <fullName evidence="7">Chromosome partition protein Smc</fullName>
    </recommendedName>
</protein>
<dbReference type="SMART" id="SM00968">
    <property type="entry name" value="SMC_hinge"/>
    <property type="match status" value="1"/>
</dbReference>
<dbReference type="Pfam" id="PF02463">
    <property type="entry name" value="SMC_N"/>
    <property type="match status" value="1"/>
</dbReference>
<accession>A0A976RRR7</accession>
<feature type="coiled-coil region" evidence="7">
    <location>
        <begin position="673"/>
        <end position="721"/>
    </location>
</feature>
<dbReference type="GO" id="GO:0005737">
    <property type="term" value="C:cytoplasm"/>
    <property type="evidence" value="ECO:0007669"/>
    <property type="project" value="UniProtKB-SubCell"/>
</dbReference>
<keyword evidence="4 7" id="KW-0067">ATP-binding</keyword>
<dbReference type="GO" id="GO:0007062">
    <property type="term" value="P:sister chromatid cohesion"/>
    <property type="evidence" value="ECO:0007669"/>
    <property type="project" value="InterPro"/>
</dbReference>
<dbReference type="SUPFAM" id="SSF52540">
    <property type="entry name" value="P-loop containing nucleoside triphosphate hydrolases"/>
    <property type="match status" value="1"/>
</dbReference>
<keyword evidence="2 7" id="KW-0963">Cytoplasm</keyword>
<dbReference type="SUPFAM" id="SSF75553">
    <property type="entry name" value="Smc hinge domain"/>
    <property type="match status" value="1"/>
</dbReference>
<dbReference type="Pfam" id="PF06470">
    <property type="entry name" value="SMC_hinge"/>
    <property type="match status" value="1"/>
</dbReference>
<dbReference type="Gene3D" id="1.20.5.170">
    <property type="match status" value="1"/>
</dbReference>
<keyword evidence="10" id="KW-1185">Reference proteome</keyword>
<dbReference type="GO" id="GO:0006260">
    <property type="term" value="P:DNA replication"/>
    <property type="evidence" value="ECO:0007669"/>
    <property type="project" value="UniProtKB-UniRule"/>
</dbReference>
<feature type="coiled-coil region" evidence="7">
    <location>
        <begin position="318"/>
        <end position="448"/>
    </location>
</feature>
<feature type="domain" description="SMC hinge" evidence="8">
    <location>
        <begin position="519"/>
        <end position="638"/>
    </location>
</feature>
<comment type="subcellular location">
    <subcellularLocation>
        <location evidence="1 7">Cytoplasm</location>
    </subcellularLocation>
</comment>
<name>A0A976RRR7_9LACO</name>
<dbReference type="Gene3D" id="3.30.70.1620">
    <property type="match status" value="1"/>
</dbReference>
<feature type="binding site" evidence="7">
    <location>
        <begin position="32"/>
        <end position="39"/>
    </location>
    <ligand>
        <name>ATP</name>
        <dbReference type="ChEBI" id="CHEBI:30616"/>
    </ligand>
</feature>
<dbReference type="FunFam" id="3.40.50.300:FF:000984">
    <property type="entry name" value="Chromosome partition protein Smc"/>
    <property type="match status" value="1"/>
</dbReference>
<feature type="coiled-coil region" evidence="7">
    <location>
        <begin position="991"/>
        <end position="1018"/>
    </location>
</feature>
<comment type="subunit">
    <text evidence="7">Homodimer.</text>
</comment>
<dbReference type="InterPro" id="IPR011890">
    <property type="entry name" value="SMC_prok"/>
</dbReference>
<feature type="coiled-coil region" evidence="7">
    <location>
        <begin position="769"/>
        <end position="942"/>
    </location>
</feature>
<sequence length="1183" mass="132528">MKLKSMQLVGFKSFAEKTTIDFQNGLTAIVGPNGSGKSNVIEAIRWVLGEQSAKHLRSTKMADVIFSGSKSHRALNRAEVTLTFDNSDHYLNTDYTEVAVTRKLFRNGDSYYYLNHKECRLKDINNLLMDTGIGLGSFSIISQGNVEAIFNSKPEERRNIIETTAGIFKYRQRKQVADQRLVETNDNLSRVNDIIFELESQVTTLAKQSQAATKYQTLSQTLAQKHQKHLACDANRLLKEYSTDEAQLQASQRQASELTSQIEGLREQKRTTQQQIDGLTSQQDQFQAKLLKNSNQIEKDRAQIQLDTQQSTFKTEQLSAAKENLANLMQAYSKLEDQIMTVEAKQNEQQATINDLQSASQAPEVAELTATDAEYAKQLDELRAQYLDLLQRASAAKNRLTYADKDNAQFDRQKQMIDQRISVADAAIQDLQHQKQALAAQLAAKQTELTAQTNRFADVDHQLQTLQATVNQSQTQWYAEMKSAQQLRAKLNGLVEYQNQHGGYFQGSRNLLNHRTELNGIIGAVAEFINVDEPYIKAIETALGNRIQQIMVSDNQSARAAVQFMTSRRLGRVTLLPINSLNQHVIPSATINQIQSIDGYVAVASQLVQLPSQYQSVRKALLGNVLIANNLRAATQISAAIGRRYRVVTLDGQVVNAGGSITGGATQKQFNGMLTQKEQANELKRSVAKANQKVLTLEQQVKAAQAELKQLQADDQKYGQTKLELQQSVQTLAGKLKQVQSSIDGHQRDVAAQRINLRTLTDNLKLNQDDDLKAQLASLNAQIERNQAQVKVVNQQITDLNARKQRVQSSQQSNREQLLLAQSELEHIDQRMQELKQRLADNQAQQIKLNQLIKTLTDQINGQLTNADLNTKISVLKRSVADLNQQIAAGQTELKRLKQLIQPIDAQIDQAQDALLSAQTSSEKLQRAMQSATDQLQAIKTTAIQKYGLRFKQLVQLPVTEDVKTLSQQMTTLKSQINALGPVNVNSITEFQAVNERYQFLKQQADDLIQSKQQLESTMSKMDATVKKRFKDTFDQLQQAFATTFKEIFGGGDAKLKLTDPVHLLTTGIEIMAQPPGKRFRSMTLLSGGERSLTAIALLFAILRLRPVPFTILDEAESALDPANVDRFARYIQKLKNQTQFIVITHRKETMVYADNLYGVTMQDSGISKVLTVDLKRAQTTKG</sequence>
<dbReference type="AlphaFoldDB" id="A0A976RRR7"/>
<evidence type="ECO:0000256" key="5">
    <source>
        <dbReference type="ARBA" id="ARBA00023054"/>
    </source>
</evidence>
<evidence type="ECO:0000313" key="10">
    <source>
        <dbReference type="Proteomes" id="UP000831181"/>
    </source>
</evidence>
<gene>
    <name evidence="7 9" type="primary">smc</name>
    <name evidence="9" type="ORF">MOO44_07020</name>
</gene>
<dbReference type="InterPro" id="IPR027417">
    <property type="entry name" value="P-loop_NTPase"/>
</dbReference>
<proteinExistence type="inferred from homology"/>
<dbReference type="GO" id="GO:0030261">
    <property type="term" value="P:chromosome condensation"/>
    <property type="evidence" value="ECO:0007669"/>
    <property type="project" value="InterPro"/>
</dbReference>
<dbReference type="InterPro" id="IPR036277">
    <property type="entry name" value="SMC_hinge_sf"/>
</dbReference>
<dbReference type="GO" id="GO:0005524">
    <property type="term" value="F:ATP binding"/>
    <property type="evidence" value="ECO:0007669"/>
    <property type="project" value="UniProtKB-UniRule"/>
</dbReference>
<dbReference type="InterPro" id="IPR010935">
    <property type="entry name" value="SMC_hinge"/>
</dbReference>
<evidence type="ECO:0000256" key="1">
    <source>
        <dbReference type="ARBA" id="ARBA00004496"/>
    </source>
</evidence>
<dbReference type="RefSeq" id="WP_260116434.1">
    <property type="nucleotide sequence ID" value="NZ_CP093361.1"/>
</dbReference>
<dbReference type="GO" id="GO:0016887">
    <property type="term" value="F:ATP hydrolysis activity"/>
    <property type="evidence" value="ECO:0007669"/>
    <property type="project" value="InterPro"/>
</dbReference>
<dbReference type="HAMAP" id="MF_01894">
    <property type="entry name" value="Smc_prok"/>
    <property type="match status" value="1"/>
</dbReference>
<evidence type="ECO:0000256" key="4">
    <source>
        <dbReference type="ARBA" id="ARBA00022840"/>
    </source>
</evidence>
<keyword evidence="5 7" id="KW-0175">Coiled coil</keyword>
<dbReference type="FunFam" id="3.40.50.300:FF:000901">
    <property type="entry name" value="Chromosome partition protein Smc"/>
    <property type="match status" value="1"/>
</dbReference>
<evidence type="ECO:0000256" key="7">
    <source>
        <dbReference type="HAMAP-Rule" id="MF_01894"/>
    </source>
</evidence>
<reference evidence="9" key="1">
    <citation type="journal article" date="2022" name="Int. J. Syst. Evol. Microbiol.">
        <title>Apilactobacillus apisilvae sp. nov., Nicolia spurrieriana gen. nov. sp. nov., Bombilactobacillus folatiphilus sp. nov. and Bombilactobacillus thymidiniphilus sp. nov., four new lactic acid bacterial isolates from stingless bees Tetragonula carbonaria and Austroplebeia australis.</title>
        <authorList>
            <person name="Oliphant S.A."/>
            <person name="Watson-Haigh N.S."/>
            <person name="Sumby K.M."/>
            <person name="Gardner J."/>
            <person name="Groom S."/>
            <person name="Jiranek V."/>
        </authorList>
    </citation>
    <scope>NUCLEOTIDE SEQUENCE</scope>
    <source>
        <strain evidence="9">SGEP1_A5</strain>
    </source>
</reference>